<name>A0ABS4LFK4_STRAV</name>
<keyword evidence="3" id="KW-1185">Reference proteome</keyword>
<comment type="caution">
    <text evidence="2">The sequence shown here is derived from an EMBL/GenBank/DDBJ whole genome shotgun (WGS) entry which is preliminary data.</text>
</comment>
<dbReference type="Proteomes" id="UP001519310">
    <property type="component" value="Unassembled WGS sequence"/>
</dbReference>
<reference evidence="2 3" key="1">
    <citation type="submission" date="2021-03" db="EMBL/GenBank/DDBJ databases">
        <title>Genomic Encyclopedia of Type Strains, Phase IV (KMG-IV): sequencing the most valuable type-strain genomes for metagenomic binning, comparative biology and taxonomic classification.</title>
        <authorList>
            <person name="Goeker M."/>
        </authorList>
    </citation>
    <scope>NUCLEOTIDE SEQUENCE [LARGE SCALE GENOMIC DNA]</scope>
    <source>
        <strain evidence="2 3">DSM 40526</strain>
    </source>
</reference>
<dbReference type="Pfam" id="PF08722">
    <property type="entry name" value="Tn7_TnsA-like_N"/>
    <property type="match status" value="1"/>
</dbReference>
<protein>
    <recommendedName>
        <fullName evidence="1">TnsA endonuclease N-terminal domain-containing protein</fullName>
    </recommendedName>
</protein>
<sequence>MPETTEELDAGADWARRWVTVWKSAQGDIACPVRDLDTFKWSASRPARAFTWRAGQRHRPGLAYMSTTGRLHGFESLAERRLLLALDFVGGAAEVLSQPFTLKFMTRRGTVRHTPDFLVLFHGTALLIDVRPADLIEPDDLVKFAAAQQAAGAAGWQYVVVAGWQPRPWAALETLSARRRSMSDPLGLASELLELVSDEPRRLSGLVEATSWPALARAYVLHLLWSRRLAMDLSLRLGDESWIYLPRRG</sequence>
<dbReference type="NCBIfam" id="NF033179">
    <property type="entry name" value="TnsA_like_Actin"/>
    <property type="match status" value="1"/>
</dbReference>
<gene>
    <name evidence="2" type="ORF">J2Z77_006738</name>
</gene>
<evidence type="ECO:0000313" key="2">
    <source>
        <dbReference type="EMBL" id="MBP2040881.1"/>
    </source>
</evidence>
<dbReference type="RefSeq" id="WP_229920433.1">
    <property type="nucleotide sequence ID" value="NZ_BMVL01000006.1"/>
</dbReference>
<feature type="domain" description="TnsA endonuclease N-terminal" evidence="1">
    <location>
        <begin position="95"/>
        <end position="161"/>
    </location>
</feature>
<evidence type="ECO:0000259" key="1">
    <source>
        <dbReference type="Pfam" id="PF08722"/>
    </source>
</evidence>
<accession>A0ABS4LFK4</accession>
<proteinExistence type="predicted"/>
<dbReference type="InterPro" id="IPR014833">
    <property type="entry name" value="TnsA_N"/>
</dbReference>
<dbReference type="EMBL" id="JAGGLQ010000020">
    <property type="protein sequence ID" value="MBP2040881.1"/>
    <property type="molecule type" value="Genomic_DNA"/>
</dbReference>
<organism evidence="2 3">
    <name type="scientific">Streptomyces avidinii</name>
    <dbReference type="NCBI Taxonomy" id="1895"/>
    <lineage>
        <taxon>Bacteria</taxon>
        <taxon>Bacillati</taxon>
        <taxon>Actinomycetota</taxon>
        <taxon>Actinomycetes</taxon>
        <taxon>Kitasatosporales</taxon>
        <taxon>Streptomycetaceae</taxon>
        <taxon>Streptomyces</taxon>
    </lineage>
</organism>
<evidence type="ECO:0000313" key="3">
    <source>
        <dbReference type="Proteomes" id="UP001519310"/>
    </source>
</evidence>
<dbReference type="InterPro" id="IPR048000">
    <property type="entry name" value="TnsA-like"/>
</dbReference>